<organism evidence="3 4">
    <name type="scientific">Pleurodeles waltl</name>
    <name type="common">Iberian ribbed newt</name>
    <dbReference type="NCBI Taxonomy" id="8319"/>
    <lineage>
        <taxon>Eukaryota</taxon>
        <taxon>Metazoa</taxon>
        <taxon>Chordata</taxon>
        <taxon>Craniata</taxon>
        <taxon>Vertebrata</taxon>
        <taxon>Euteleostomi</taxon>
        <taxon>Amphibia</taxon>
        <taxon>Batrachia</taxon>
        <taxon>Caudata</taxon>
        <taxon>Salamandroidea</taxon>
        <taxon>Salamandridae</taxon>
        <taxon>Pleurodelinae</taxon>
        <taxon>Pleurodeles</taxon>
    </lineage>
</organism>
<gene>
    <name evidence="3" type="ORF">NDU88_003960</name>
</gene>
<protein>
    <submittedName>
        <fullName evidence="3">Uncharacterized protein</fullName>
    </submittedName>
</protein>
<dbReference type="Proteomes" id="UP001066276">
    <property type="component" value="Chromosome 4_2"/>
</dbReference>
<reference evidence="3" key="1">
    <citation type="journal article" date="2022" name="bioRxiv">
        <title>Sequencing and chromosome-scale assembly of the giantPleurodeles waltlgenome.</title>
        <authorList>
            <person name="Brown T."/>
            <person name="Elewa A."/>
            <person name="Iarovenko S."/>
            <person name="Subramanian E."/>
            <person name="Araus A.J."/>
            <person name="Petzold A."/>
            <person name="Susuki M."/>
            <person name="Suzuki K.-i.T."/>
            <person name="Hayashi T."/>
            <person name="Toyoda A."/>
            <person name="Oliveira C."/>
            <person name="Osipova E."/>
            <person name="Leigh N.D."/>
            <person name="Simon A."/>
            <person name="Yun M.H."/>
        </authorList>
    </citation>
    <scope>NUCLEOTIDE SEQUENCE</scope>
    <source>
        <strain evidence="3">20211129_DDA</strain>
        <tissue evidence="3">Liver</tissue>
    </source>
</reference>
<accession>A0AAV7SHJ3</accession>
<name>A0AAV7SHJ3_PLEWA</name>
<evidence type="ECO:0000313" key="3">
    <source>
        <dbReference type="EMBL" id="KAJ1163502.1"/>
    </source>
</evidence>
<evidence type="ECO:0000313" key="4">
    <source>
        <dbReference type="Proteomes" id="UP001066276"/>
    </source>
</evidence>
<feature type="coiled-coil region" evidence="1">
    <location>
        <begin position="114"/>
        <end position="168"/>
    </location>
</feature>
<sequence>MAHKIQDMYENRKARAELVFLKSNTSETTPLSGDKTEGRADIYGTFNELEKVKKKELNKWWECKSLNRYLEAEIIPRGLRIFIMPTYEDPHPDLLKEWAAHNALSSAGMMKILVKYAQIERDKAIEKIEDLEKTIDGFTDKKLADSLKTAMEERLAKIEEEITQKKACKFNRDTTDYQTGQIYTFAKKFDYWRRLKGNERSSGGMDIESRKSTDISESSDTDFEDTGRLKTHTSLQDEFDFFKERSQDQSQTMARNKQNKRKRQRKKRRGGKRSKCRRGREKDSQQQAVLTDEKTIINLTDVILEEEDIKNLSLGLSYCQPDGFEYEQSRIDLFLFTRKLKLSKIHSISKRKANRPSERLEF</sequence>
<comment type="caution">
    <text evidence="3">The sequence shown here is derived from an EMBL/GenBank/DDBJ whole genome shotgun (WGS) entry which is preliminary data.</text>
</comment>
<keyword evidence="4" id="KW-1185">Reference proteome</keyword>
<feature type="compositionally biased region" description="Basic residues" evidence="2">
    <location>
        <begin position="257"/>
        <end position="279"/>
    </location>
</feature>
<keyword evidence="1" id="KW-0175">Coiled coil</keyword>
<feature type="region of interest" description="Disordered" evidence="2">
    <location>
        <begin position="200"/>
        <end position="287"/>
    </location>
</feature>
<dbReference type="EMBL" id="JANPWB010000008">
    <property type="protein sequence ID" value="KAJ1163502.1"/>
    <property type="molecule type" value="Genomic_DNA"/>
</dbReference>
<dbReference type="AlphaFoldDB" id="A0AAV7SHJ3"/>
<evidence type="ECO:0000256" key="1">
    <source>
        <dbReference type="SAM" id="Coils"/>
    </source>
</evidence>
<evidence type="ECO:0000256" key="2">
    <source>
        <dbReference type="SAM" id="MobiDB-lite"/>
    </source>
</evidence>
<proteinExistence type="predicted"/>